<accession>A0A8S4RU39</accession>
<reference evidence="2" key="1">
    <citation type="submission" date="2022-03" db="EMBL/GenBank/DDBJ databases">
        <authorList>
            <person name="Lindestad O."/>
        </authorList>
    </citation>
    <scope>NUCLEOTIDE SEQUENCE</scope>
</reference>
<proteinExistence type="predicted"/>
<dbReference type="Proteomes" id="UP000838756">
    <property type="component" value="Unassembled WGS sequence"/>
</dbReference>
<name>A0A8S4RU39_9NEOP</name>
<protein>
    <submittedName>
        <fullName evidence="2">Jg15611 protein</fullName>
    </submittedName>
</protein>
<gene>
    <name evidence="2" type="primary">jg15611</name>
    <name evidence="2" type="ORF">PAEG_LOCUS17851</name>
</gene>
<evidence type="ECO:0000256" key="1">
    <source>
        <dbReference type="SAM" id="MobiDB-lite"/>
    </source>
</evidence>
<evidence type="ECO:0000313" key="3">
    <source>
        <dbReference type="Proteomes" id="UP000838756"/>
    </source>
</evidence>
<organism evidence="2 3">
    <name type="scientific">Pararge aegeria aegeria</name>
    <dbReference type="NCBI Taxonomy" id="348720"/>
    <lineage>
        <taxon>Eukaryota</taxon>
        <taxon>Metazoa</taxon>
        <taxon>Ecdysozoa</taxon>
        <taxon>Arthropoda</taxon>
        <taxon>Hexapoda</taxon>
        <taxon>Insecta</taxon>
        <taxon>Pterygota</taxon>
        <taxon>Neoptera</taxon>
        <taxon>Endopterygota</taxon>
        <taxon>Lepidoptera</taxon>
        <taxon>Glossata</taxon>
        <taxon>Ditrysia</taxon>
        <taxon>Papilionoidea</taxon>
        <taxon>Nymphalidae</taxon>
        <taxon>Satyrinae</taxon>
        <taxon>Satyrini</taxon>
        <taxon>Parargina</taxon>
        <taxon>Pararge</taxon>
    </lineage>
</organism>
<sequence length="100" mass="11417">MLCEKPLPINSTTSQGKQGARPVTRRPASINLRRKLHVPVIILAWAWSPFNRNSIATMLLSGRNKHGDITSPDELSHKKHYNNQALQTGTQRFNNFNQHY</sequence>
<evidence type="ECO:0000313" key="2">
    <source>
        <dbReference type="EMBL" id="CAH2241414.1"/>
    </source>
</evidence>
<dbReference type="EMBL" id="CAKXAJ010025576">
    <property type="protein sequence ID" value="CAH2241414.1"/>
    <property type="molecule type" value="Genomic_DNA"/>
</dbReference>
<comment type="caution">
    <text evidence="2">The sequence shown here is derived from an EMBL/GenBank/DDBJ whole genome shotgun (WGS) entry which is preliminary data.</text>
</comment>
<dbReference type="AlphaFoldDB" id="A0A8S4RU39"/>
<feature type="region of interest" description="Disordered" evidence="1">
    <location>
        <begin position="1"/>
        <end position="26"/>
    </location>
</feature>
<keyword evidence="3" id="KW-1185">Reference proteome</keyword>